<feature type="non-terminal residue" evidence="3">
    <location>
        <position position="1"/>
    </location>
</feature>
<evidence type="ECO:0000313" key="4">
    <source>
        <dbReference type="Proteomes" id="UP000184063"/>
    </source>
</evidence>
<reference evidence="4" key="1">
    <citation type="journal article" date="2017" name="Genome Biol.">
        <title>Comparative genomics reveals high biological diversity and specific adaptations in the industrially and medically important fungal genus Aspergillus.</title>
        <authorList>
            <person name="de Vries R.P."/>
            <person name="Riley R."/>
            <person name="Wiebenga A."/>
            <person name="Aguilar-Osorio G."/>
            <person name="Amillis S."/>
            <person name="Uchima C.A."/>
            <person name="Anderluh G."/>
            <person name="Asadollahi M."/>
            <person name="Askin M."/>
            <person name="Barry K."/>
            <person name="Battaglia E."/>
            <person name="Bayram O."/>
            <person name="Benocci T."/>
            <person name="Braus-Stromeyer S.A."/>
            <person name="Caldana C."/>
            <person name="Canovas D."/>
            <person name="Cerqueira G.C."/>
            <person name="Chen F."/>
            <person name="Chen W."/>
            <person name="Choi C."/>
            <person name="Clum A."/>
            <person name="Dos Santos R.A."/>
            <person name="Damasio A.R."/>
            <person name="Diallinas G."/>
            <person name="Emri T."/>
            <person name="Fekete E."/>
            <person name="Flipphi M."/>
            <person name="Freyberg S."/>
            <person name="Gallo A."/>
            <person name="Gournas C."/>
            <person name="Habgood R."/>
            <person name="Hainaut M."/>
            <person name="Harispe M.L."/>
            <person name="Henrissat B."/>
            <person name="Hilden K.S."/>
            <person name="Hope R."/>
            <person name="Hossain A."/>
            <person name="Karabika E."/>
            <person name="Karaffa L."/>
            <person name="Karanyi Z."/>
            <person name="Krasevec N."/>
            <person name="Kuo A."/>
            <person name="Kusch H."/>
            <person name="LaButti K."/>
            <person name="Lagendijk E.L."/>
            <person name="Lapidus A."/>
            <person name="Levasseur A."/>
            <person name="Lindquist E."/>
            <person name="Lipzen A."/>
            <person name="Logrieco A.F."/>
            <person name="MacCabe A."/>
            <person name="Maekelae M.R."/>
            <person name="Malavazi I."/>
            <person name="Melin P."/>
            <person name="Meyer V."/>
            <person name="Mielnichuk N."/>
            <person name="Miskei M."/>
            <person name="Molnar A.P."/>
            <person name="Mule G."/>
            <person name="Ngan C.Y."/>
            <person name="Orejas M."/>
            <person name="Orosz E."/>
            <person name="Ouedraogo J.P."/>
            <person name="Overkamp K.M."/>
            <person name="Park H.-S."/>
            <person name="Perrone G."/>
            <person name="Piumi F."/>
            <person name="Punt P.J."/>
            <person name="Ram A.F."/>
            <person name="Ramon A."/>
            <person name="Rauscher S."/>
            <person name="Record E."/>
            <person name="Riano-Pachon D.M."/>
            <person name="Robert V."/>
            <person name="Roehrig J."/>
            <person name="Ruller R."/>
            <person name="Salamov A."/>
            <person name="Salih N.S."/>
            <person name="Samson R.A."/>
            <person name="Sandor E."/>
            <person name="Sanguinetti M."/>
            <person name="Schuetze T."/>
            <person name="Sepcic K."/>
            <person name="Shelest E."/>
            <person name="Sherlock G."/>
            <person name="Sophianopoulou V."/>
            <person name="Squina F.M."/>
            <person name="Sun H."/>
            <person name="Susca A."/>
            <person name="Todd R.B."/>
            <person name="Tsang A."/>
            <person name="Unkles S.E."/>
            <person name="van de Wiele N."/>
            <person name="van Rossen-Uffink D."/>
            <person name="Oliveira J.V."/>
            <person name="Vesth T.C."/>
            <person name="Visser J."/>
            <person name="Yu J.-H."/>
            <person name="Zhou M."/>
            <person name="Andersen M.R."/>
            <person name="Archer D.B."/>
            <person name="Baker S.E."/>
            <person name="Benoit I."/>
            <person name="Brakhage A.A."/>
            <person name="Braus G.H."/>
            <person name="Fischer R."/>
            <person name="Frisvad J.C."/>
            <person name="Goldman G.H."/>
            <person name="Houbraken J."/>
            <person name="Oakley B."/>
            <person name="Pocsi I."/>
            <person name="Scazzocchio C."/>
            <person name="Seiboth B."/>
            <person name="vanKuyk P.A."/>
            <person name="Wortman J."/>
            <person name="Dyer P.S."/>
            <person name="Grigoriev I.V."/>
        </authorList>
    </citation>
    <scope>NUCLEOTIDE SEQUENCE [LARGE SCALE GENOMIC DNA]</scope>
    <source>
        <strain evidence="4">CBS 106.47</strain>
    </source>
</reference>
<feature type="coiled-coil region" evidence="1">
    <location>
        <begin position="55"/>
        <end position="89"/>
    </location>
</feature>
<accession>A0A1M3TYG3</accession>
<evidence type="ECO:0000313" key="3">
    <source>
        <dbReference type="EMBL" id="OJZ91813.1"/>
    </source>
</evidence>
<evidence type="ECO:0000256" key="1">
    <source>
        <dbReference type="SAM" id="Coils"/>
    </source>
</evidence>
<keyword evidence="1" id="KW-0175">Coiled coil</keyword>
<feature type="region of interest" description="Disordered" evidence="2">
    <location>
        <begin position="1"/>
        <end position="37"/>
    </location>
</feature>
<sequence>MFEPEEEGEASSSRAVPPEEQGGGSSSGSNGDPSTLWREFENLEVHAARGVEMEVGVLKNLLKQLEILLDNARSQLLELEAQKALLETLLAISKYRGEVEDSSSKKG</sequence>
<name>A0A1M3TYG3_ASPLC</name>
<proteinExistence type="predicted"/>
<dbReference type="AlphaFoldDB" id="A0A1M3TYG3"/>
<organism evidence="3 4">
    <name type="scientific">Aspergillus luchuensis (strain CBS 106.47)</name>
    <dbReference type="NCBI Taxonomy" id="1137211"/>
    <lineage>
        <taxon>Eukaryota</taxon>
        <taxon>Fungi</taxon>
        <taxon>Dikarya</taxon>
        <taxon>Ascomycota</taxon>
        <taxon>Pezizomycotina</taxon>
        <taxon>Eurotiomycetes</taxon>
        <taxon>Eurotiomycetidae</taxon>
        <taxon>Eurotiales</taxon>
        <taxon>Aspergillaceae</taxon>
        <taxon>Aspergillus</taxon>
        <taxon>Aspergillus subgen. Circumdati</taxon>
    </lineage>
</organism>
<protein>
    <submittedName>
        <fullName evidence="3">Uncharacterized protein</fullName>
    </submittedName>
</protein>
<dbReference type="EMBL" id="KV878236">
    <property type="protein sequence ID" value="OJZ91813.1"/>
    <property type="molecule type" value="Genomic_DNA"/>
</dbReference>
<evidence type="ECO:0000256" key="2">
    <source>
        <dbReference type="SAM" id="MobiDB-lite"/>
    </source>
</evidence>
<dbReference type="VEuPathDB" id="FungiDB:ASPFODRAFT_38979"/>
<gene>
    <name evidence="3" type="ORF">ASPFODRAFT_38979</name>
</gene>
<dbReference type="Proteomes" id="UP000184063">
    <property type="component" value="Unassembled WGS sequence"/>
</dbReference>